<evidence type="ECO:0000256" key="2">
    <source>
        <dbReference type="SAM" id="Phobius"/>
    </source>
</evidence>
<feature type="transmembrane region" description="Helical" evidence="2">
    <location>
        <begin position="327"/>
        <end position="347"/>
    </location>
</feature>
<dbReference type="AlphaFoldDB" id="A0A9K3QAD3"/>
<protein>
    <submittedName>
        <fullName evidence="5">Beta-lactamase</fullName>
    </submittedName>
</protein>
<evidence type="ECO:0000259" key="4">
    <source>
        <dbReference type="PROSITE" id="PS50240"/>
    </source>
</evidence>
<dbReference type="SMART" id="SM00020">
    <property type="entry name" value="Tryp_SPc"/>
    <property type="match status" value="1"/>
</dbReference>
<name>A0A9K3QAD3_9STRA</name>
<sequence length="387" mass="41991">MKVSISPSPFNRRQSDDSSIRSTSLLLASFLSLLFCCASPTTAQPYHQPQQQDHRSLIVGGGPAPRGKYDAIVWSGDRGMGWGCGGAMIAPDVFLTAAHCQSAFEQAGGVFVGAYLLNETLHHNTATPDNGGGTFYKLGVLFPHPHHKEPDNDIMLVSLRHANIDTPYELNRRRDIPAVMDSVGLVGFGLTEEDGELSPVLKEVDVDVYDYESCYNTFKKKMGFKISDDLHLCTGTKEGGRDGCDSDSGTPLLVGNTIVGITNDGVGCGRPNIPAYNARVSTHADWIDESLCALSDFPPSFCLNYPFTDDEVQEKENMCGPSIGLEAYFISLLITFLAGAASSLVVLNHSKHHRRSSYQKLADDDISLVTAQTEQLSPALSAFSDKY</sequence>
<organism evidence="5 6">
    <name type="scientific">Nitzschia inconspicua</name>
    <dbReference type="NCBI Taxonomy" id="303405"/>
    <lineage>
        <taxon>Eukaryota</taxon>
        <taxon>Sar</taxon>
        <taxon>Stramenopiles</taxon>
        <taxon>Ochrophyta</taxon>
        <taxon>Bacillariophyta</taxon>
        <taxon>Bacillariophyceae</taxon>
        <taxon>Bacillariophycidae</taxon>
        <taxon>Bacillariales</taxon>
        <taxon>Bacillariaceae</taxon>
        <taxon>Nitzschia</taxon>
    </lineage>
</organism>
<feature type="domain" description="Peptidase S1" evidence="4">
    <location>
        <begin position="58"/>
        <end position="292"/>
    </location>
</feature>
<reference evidence="5" key="2">
    <citation type="submission" date="2021-04" db="EMBL/GenBank/DDBJ databases">
        <authorList>
            <person name="Podell S."/>
        </authorList>
    </citation>
    <scope>NUCLEOTIDE SEQUENCE</scope>
    <source>
        <strain evidence="5">Hildebrandi</strain>
    </source>
</reference>
<gene>
    <name evidence="5" type="ORF">IV203_013809</name>
</gene>
<dbReference type="InterPro" id="IPR018114">
    <property type="entry name" value="TRYPSIN_HIS"/>
</dbReference>
<keyword evidence="1" id="KW-1015">Disulfide bond</keyword>
<reference evidence="5" key="1">
    <citation type="journal article" date="2021" name="Sci. Rep.">
        <title>Diploid genomic architecture of Nitzschia inconspicua, an elite biomass production diatom.</title>
        <authorList>
            <person name="Oliver A."/>
            <person name="Podell S."/>
            <person name="Pinowska A."/>
            <person name="Traller J.C."/>
            <person name="Smith S.R."/>
            <person name="McClure R."/>
            <person name="Beliaev A."/>
            <person name="Bohutskyi P."/>
            <person name="Hill E.A."/>
            <person name="Rabines A."/>
            <person name="Zheng H."/>
            <person name="Allen L.Z."/>
            <person name="Kuo A."/>
            <person name="Grigoriev I.V."/>
            <person name="Allen A.E."/>
            <person name="Hazlebeck D."/>
            <person name="Allen E.E."/>
        </authorList>
    </citation>
    <scope>NUCLEOTIDE SEQUENCE</scope>
    <source>
        <strain evidence="5">Hildebrandi</strain>
    </source>
</reference>
<dbReference type="PROSITE" id="PS50240">
    <property type="entry name" value="TRYPSIN_DOM"/>
    <property type="match status" value="1"/>
</dbReference>
<dbReference type="GO" id="GO:0006508">
    <property type="term" value="P:proteolysis"/>
    <property type="evidence" value="ECO:0007669"/>
    <property type="project" value="InterPro"/>
</dbReference>
<feature type="chain" id="PRO_5039921903" evidence="3">
    <location>
        <begin position="44"/>
        <end position="387"/>
    </location>
</feature>
<evidence type="ECO:0000256" key="3">
    <source>
        <dbReference type="SAM" id="SignalP"/>
    </source>
</evidence>
<keyword evidence="2" id="KW-0812">Transmembrane</keyword>
<dbReference type="Proteomes" id="UP000693970">
    <property type="component" value="Unassembled WGS sequence"/>
</dbReference>
<dbReference type="PANTHER" id="PTHR24276">
    <property type="entry name" value="POLYSERASE-RELATED"/>
    <property type="match status" value="1"/>
</dbReference>
<dbReference type="GO" id="GO:0004252">
    <property type="term" value="F:serine-type endopeptidase activity"/>
    <property type="evidence" value="ECO:0007669"/>
    <property type="project" value="InterPro"/>
</dbReference>
<keyword evidence="6" id="KW-1185">Reference proteome</keyword>
<feature type="signal peptide" evidence="3">
    <location>
        <begin position="1"/>
        <end position="43"/>
    </location>
</feature>
<dbReference type="InterPro" id="IPR001254">
    <property type="entry name" value="Trypsin_dom"/>
</dbReference>
<keyword evidence="2" id="KW-0472">Membrane</keyword>
<dbReference type="OrthoDB" id="48365at2759"/>
<dbReference type="PANTHER" id="PTHR24276:SF91">
    <property type="entry name" value="AT26814P-RELATED"/>
    <property type="match status" value="1"/>
</dbReference>
<keyword evidence="2" id="KW-1133">Transmembrane helix</keyword>
<evidence type="ECO:0000256" key="1">
    <source>
        <dbReference type="ARBA" id="ARBA00023157"/>
    </source>
</evidence>
<dbReference type="EMBL" id="JAGRRH010000001">
    <property type="protein sequence ID" value="KAG7374714.1"/>
    <property type="molecule type" value="Genomic_DNA"/>
</dbReference>
<keyword evidence="3" id="KW-0732">Signal</keyword>
<dbReference type="PROSITE" id="PS00134">
    <property type="entry name" value="TRYPSIN_HIS"/>
    <property type="match status" value="1"/>
</dbReference>
<dbReference type="CDD" id="cd00190">
    <property type="entry name" value="Tryp_SPc"/>
    <property type="match status" value="1"/>
</dbReference>
<evidence type="ECO:0000313" key="6">
    <source>
        <dbReference type="Proteomes" id="UP000693970"/>
    </source>
</evidence>
<evidence type="ECO:0000313" key="5">
    <source>
        <dbReference type="EMBL" id="KAG7374714.1"/>
    </source>
</evidence>
<proteinExistence type="predicted"/>
<accession>A0A9K3QAD3</accession>
<dbReference type="Pfam" id="PF00089">
    <property type="entry name" value="Trypsin"/>
    <property type="match status" value="1"/>
</dbReference>
<comment type="caution">
    <text evidence="5">The sequence shown here is derived from an EMBL/GenBank/DDBJ whole genome shotgun (WGS) entry which is preliminary data.</text>
</comment>
<dbReference type="InterPro" id="IPR050430">
    <property type="entry name" value="Peptidase_S1"/>
</dbReference>